<evidence type="ECO:0000313" key="1">
    <source>
        <dbReference type="EMBL" id="EGG01167.1"/>
    </source>
</evidence>
<keyword evidence="2" id="KW-1185">Reference proteome</keyword>
<dbReference type="HOGENOM" id="CLU_2062011_0_0_1"/>
<reference evidence="2" key="1">
    <citation type="journal article" date="2011" name="Proc. Natl. Acad. Sci. U.S.A.">
        <title>Obligate biotrophy features unraveled by the genomic analysis of rust fungi.</title>
        <authorList>
            <person name="Duplessis S."/>
            <person name="Cuomo C.A."/>
            <person name="Lin Y.-C."/>
            <person name="Aerts A."/>
            <person name="Tisserant E."/>
            <person name="Veneault-Fourrey C."/>
            <person name="Joly D.L."/>
            <person name="Hacquard S."/>
            <person name="Amselem J."/>
            <person name="Cantarel B.L."/>
            <person name="Chiu R."/>
            <person name="Coutinho P.M."/>
            <person name="Feau N."/>
            <person name="Field M."/>
            <person name="Frey P."/>
            <person name="Gelhaye E."/>
            <person name="Goldberg J."/>
            <person name="Grabherr M.G."/>
            <person name="Kodira C.D."/>
            <person name="Kohler A."/>
            <person name="Kuees U."/>
            <person name="Lindquist E.A."/>
            <person name="Lucas S.M."/>
            <person name="Mago R."/>
            <person name="Mauceli E."/>
            <person name="Morin E."/>
            <person name="Murat C."/>
            <person name="Pangilinan J.L."/>
            <person name="Park R."/>
            <person name="Pearson M."/>
            <person name="Quesneville H."/>
            <person name="Rouhier N."/>
            <person name="Sakthikumar S."/>
            <person name="Salamov A.A."/>
            <person name="Schmutz J."/>
            <person name="Selles B."/>
            <person name="Shapiro H."/>
            <person name="Tanguay P."/>
            <person name="Tuskan G.A."/>
            <person name="Henrissat B."/>
            <person name="Van de Peer Y."/>
            <person name="Rouze P."/>
            <person name="Ellis J.G."/>
            <person name="Dodds P.N."/>
            <person name="Schein J.E."/>
            <person name="Zhong S."/>
            <person name="Hamelin R.C."/>
            <person name="Grigoriev I.V."/>
            <person name="Szabo L.J."/>
            <person name="Martin F."/>
        </authorList>
    </citation>
    <scope>NUCLEOTIDE SEQUENCE [LARGE SCALE GENOMIC DNA]</scope>
    <source>
        <strain evidence="2">98AG31 / pathotype 3-4-7</strain>
    </source>
</reference>
<dbReference type="AlphaFoldDB" id="F4S2F6"/>
<protein>
    <submittedName>
        <fullName evidence="1">Uncharacterized protein</fullName>
    </submittedName>
</protein>
<dbReference type="EMBL" id="GL883140">
    <property type="protein sequence ID" value="EGG01167.1"/>
    <property type="molecule type" value="Genomic_DNA"/>
</dbReference>
<gene>
    <name evidence="1" type="ORF">MELLADRAFT_111222</name>
</gene>
<accession>F4S2F6</accession>
<dbReference type="KEGG" id="mlr:MELLADRAFT_111222"/>
<evidence type="ECO:0000313" key="2">
    <source>
        <dbReference type="Proteomes" id="UP000001072"/>
    </source>
</evidence>
<dbReference type="InParanoid" id="F4S2F6"/>
<dbReference type="GeneID" id="18924314"/>
<organism evidence="2">
    <name type="scientific">Melampsora larici-populina (strain 98AG31 / pathotype 3-4-7)</name>
    <name type="common">Poplar leaf rust fungus</name>
    <dbReference type="NCBI Taxonomy" id="747676"/>
    <lineage>
        <taxon>Eukaryota</taxon>
        <taxon>Fungi</taxon>
        <taxon>Dikarya</taxon>
        <taxon>Basidiomycota</taxon>
        <taxon>Pucciniomycotina</taxon>
        <taxon>Pucciniomycetes</taxon>
        <taxon>Pucciniales</taxon>
        <taxon>Melampsoraceae</taxon>
        <taxon>Melampsora</taxon>
    </lineage>
</organism>
<sequence length="119" mass="13901">MNNCQSNDQTETGALSVLYPRAIKPNQNGYDYIKNPFARYAFMSFLARRTGPYHCEESLERFWSGIEFVVQDLQQKYTEKFLNTCWMTSNKIGLLHAPKYIDLRRRGLGADDAFGRYKL</sequence>
<dbReference type="RefSeq" id="XP_007415517.1">
    <property type="nucleotide sequence ID" value="XM_007415455.1"/>
</dbReference>
<dbReference type="VEuPathDB" id="FungiDB:MELLADRAFT_111222"/>
<name>F4S2F6_MELLP</name>
<proteinExistence type="predicted"/>
<dbReference type="Proteomes" id="UP000001072">
    <property type="component" value="Unassembled WGS sequence"/>
</dbReference>